<sequence>MKLGVVVAVLAFVVAGFWWALVGGEKDHDLGVDIEAIAIDAPLNKVEAQSSIETQRLNPAVAENPKSPVKGSESSGADASLITSPFSTVTDSEQELQPSVLNSDDVAVSNSSTSAPDEKVLDKGSVGVPLAVPQSYPVTDAAKYFIPKEERGPGRLGGPPPLDFPGGPSDPNRSTSDEFSPPAAPGN</sequence>
<keyword evidence="3" id="KW-1185">Reference proteome</keyword>
<evidence type="ECO:0000313" key="3">
    <source>
        <dbReference type="Proteomes" id="UP000250079"/>
    </source>
</evidence>
<organism evidence="2 3">
    <name type="scientific">Granulosicoccus antarcticus IMCC3135</name>
    <dbReference type="NCBI Taxonomy" id="1192854"/>
    <lineage>
        <taxon>Bacteria</taxon>
        <taxon>Pseudomonadati</taxon>
        <taxon>Pseudomonadota</taxon>
        <taxon>Gammaproteobacteria</taxon>
        <taxon>Chromatiales</taxon>
        <taxon>Granulosicoccaceae</taxon>
        <taxon>Granulosicoccus</taxon>
    </lineage>
</organism>
<dbReference type="EMBL" id="CP018632">
    <property type="protein sequence ID" value="ASJ74565.1"/>
    <property type="molecule type" value="Genomic_DNA"/>
</dbReference>
<name>A0A2Z2NVM6_9GAMM</name>
<gene>
    <name evidence="2" type="ORF">IMCC3135_22475</name>
</gene>
<dbReference type="Proteomes" id="UP000250079">
    <property type="component" value="Chromosome"/>
</dbReference>
<proteinExistence type="predicted"/>
<evidence type="ECO:0000313" key="2">
    <source>
        <dbReference type="EMBL" id="ASJ74565.1"/>
    </source>
</evidence>
<protein>
    <submittedName>
        <fullName evidence="2">Uncharacterized protein</fullName>
    </submittedName>
</protein>
<dbReference type="AlphaFoldDB" id="A0A2Z2NVM6"/>
<evidence type="ECO:0000256" key="1">
    <source>
        <dbReference type="SAM" id="MobiDB-lite"/>
    </source>
</evidence>
<accession>A0A2Z2NVM6</accession>
<dbReference type="KEGG" id="gai:IMCC3135_22475"/>
<feature type="region of interest" description="Disordered" evidence="1">
    <location>
        <begin position="54"/>
        <end position="187"/>
    </location>
</feature>
<reference evidence="2 3" key="1">
    <citation type="submission" date="2016-12" db="EMBL/GenBank/DDBJ databases">
        <authorList>
            <person name="Song W.-J."/>
            <person name="Kurnit D.M."/>
        </authorList>
    </citation>
    <scope>NUCLEOTIDE SEQUENCE [LARGE SCALE GENOMIC DNA]</scope>
    <source>
        <strain evidence="2 3">IMCC3135</strain>
    </source>
</reference>
<feature type="compositionally biased region" description="Polar residues" evidence="1">
    <location>
        <begin position="72"/>
        <end position="115"/>
    </location>
</feature>